<reference evidence="1" key="1">
    <citation type="submission" date="2024-07" db="EMBL/GenBank/DDBJ databases">
        <authorList>
            <person name="Yu S.T."/>
        </authorList>
    </citation>
    <scope>NUCLEOTIDE SEQUENCE</scope>
    <source>
        <strain evidence="1">R11</strain>
    </source>
</reference>
<dbReference type="InterPro" id="IPR021224">
    <property type="entry name" value="DUF2690"/>
</dbReference>
<organism evidence="1">
    <name type="scientific">Streptomyces sp. R11</name>
    <dbReference type="NCBI Taxonomy" id="3238625"/>
    <lineage>
        <taxon>Bacteria</taxon>
        <taxon>Bacillati</taxon>
        <taxon>Actinomycetota</taxon>
        <taxon>Actinomycetes</taxon>
        <taxon>Kitasatosporales</taxon>
        <taxon>Streptomycetaceae</taxon>
        <taxon>Streptomyces</taxon>
    </lineage>
</organism>
<dbReference type="AlphaFoldDB" id="A0AB39NAT0"/>
<sequence>MAGRRPGGGAGIEIRFSVRREAAWARIRQSRFGDRVGITGPGGRTQRATVADEFDAEGHRFPPMAPAHGPSALRRSLQRLAASAARTACVRRVT</sequence>
<proteinExistence type="predicted"/>
<dbReference type="Pfam" id="PF10901">
    <property type="entry name" value="DUF2690"/>
    <property type="match status" value="1"/>
</dbReference>
<protein>
    <submittedName>
        <fullName evidence="1">DUF2690 domain-containing protein</fullName>
    </submittedName>
</protein>
<dbReference type="RefSeq" id="WP_369274823.1">
    <property type="nucleotide sequence ID" value="NZ_CP163432.1"/>
</dbReference>
<dbReference type="EMBL" id="CP163432">
    <property type="protein sequence ID" value="XDQ14870.1"/>
    <property type="molecule type" value="Genomic_DNA"/>
</dbReference>
<name>A0AB39NAT0_9ACTN</name>
<evidence type="ECO:0000313" key="1">
    <source>
        <dbReference type="EMBL" id="XDQ14870.1"/>
    </source>
</evidence>
<gene>
    <name evidence="1" type="ORF">AB5J55_37125</name>
</gene>
<accession>A0AB39NAT0</accession>